<proteinExistence type="predicted"/>
<evidence type="ECO:0000313" key="2">
    <source>
        <dbReference type="Proteomes" id="UP000032336"/>
    </source>
</evidence>
<protein>
    <submittedName>
        <fullName evidence="1">Uncharacterized protein</fullName>
    </submittedName>
</protein>
<dbReference type="AlphaFoldDB" id="A0A0D8FW73"/>
<sequence length="133" mass="14340">MVGSRLMRLKLPISRDAILVHTWTNCQVVDIEASRGLRKTQEASRLCLRGLLGAEAAHNLPWLTKALQCRSECRLGDSLERSEWVRLGSLTKVAASDGCADPKEGSADHLTGLVVGTTQLVSGGAMEKGGKRD</sequence>
<dbReference type="STRING" id="1121877.FEAC_07750"/>
<gene>
    <name evidence="1" type="ORF">FEAC_07750</name>
</gene>
<evidence type="ECO:0000313" key="1">
    <source>
        <dbReference type="EMBL" id="KJE77341.1"/>
    </source>
</evidence>
<accession>A0A0D8FW73</accession>
<reference evidence="1 2" key="1">
    <citation type="submission" date="2015-01" db="EMBL/GenBank/DDBJ databases">
        <title>Draft genome of the acidophilic iron oxidizer Ferrimicrobium acidiphilum strain T23.</title>
        <authorList>
            <person name="Poehlein A."/>
            <person name="Eisen S."/>
            <person name="Schloemann M."/>
            <person name="Johnson B.D."/>
            <person name="Daniel R."/>
            <person name="Muehling M."/>
        </authorList>
    </citation>
    <scope>NUCLEOTIDE SEQUENCE [LARGE SCALE GENOMIC DNA]</scope>
    <source>
        <strain evidence="1 2">T23</strain>
    </source>
</reference>
<comment type="caution">
    <text evidence="1">The sequence shown here is derived from an EMBL/GenBank/DDBJ whole genome shotgun (WGS) entry which is preliminary data.</text>
</comment>
<organism evidence="1 2">
    <name type="scientific">Ferrimicrobium acidiphilum DSM 19497</name>
    <dbReference type="NCBI Taxonomy" id="1121877"/>
    <lineage>
        <taxon>Bacteria</taxon>
        <taxon>Bacillati</taxon>
        <taxon>Actinomycetota</taxon>
        <taxon>Acidimicrobiia</taxon>
        <taxon>Acidimicrobiales</taxon>
        <taxon>Acidimicrobiaceae</taxon>
        <taxon>Ferrimicrobium</taxon>
    </lineage>
</organism>
<keyword evidence="2" id="KW-1185">Reference proteome</keyword>
<name>A0A0D8FW73_9ACTN</name>
<dbReference type="Proteomes" id="UP000032336">
    <property type="component" value="Unassembled WGS sequence"/>
</dbReference>
<dbReference type="EMBL" id="JXUW01000005">
    <property type="protein sequence ID" value="KJE77341.1"/>
    <property type="molecule type" value="Genomic_DNA"/>
</dbReference>